<dbReference type="AlphaFoldDB" id="A0A317NQH9"/>
<organism evidence="14 15">
    <name type="scientific">Nocardia neocaledoniensis</name>
    <dbReference type="NCBI Taxonomy" id="236511"/>
    <lineage>
        <taxon>Bacteria</taxon>
        <taxon>Bacillati</taxon>
        <taxon>Actinomycetota</taxon>
        <taxon>Actinomycetes</taxon>
        <taxon>Mycobacteriales</taxon>
        <taxon>Nocardiaceae</taxon>
        <taxon>Nocardia</taxon>
    </lineage>
</organism>
<dbReference type="SUPFAM" id="SSF51905">
    <property type="entry name" value="FAD/NAD(P)-binding domain"/>
    <property type="match status" value="1"/>
</dbReference>
<dbReference type="Pfam" id="PF01266">
    <property type="entry name" value="DAO"/>
    <property type="match status" value="1"/>
</dbReference>
<dbReference type="Proteomes" id="UP000246410">
    <property type="component" value="Unassembled WGS sequence"/>
</dbReference>
<protein>
    <recommendedName>
        <fullName evidence="4 11">Glycerol-3-phosphate dehydrogenase</fullName>
        <ecNumber evidence="4 11">1.1.5.3</ecNumber>
    </recommendedName>
</protein>
<name>A0A317NQH9_9NOCA</name>
<dbReference type="GO" id="GO:0046168">
    <property type="term" value="P:glycerol-3-phosphate catabolic process"/>
    <property type="evidence" value="ECO:0007669"/>
    <property type="project" value="TreeGrafter"/>
</dbReference>
<dbReference type="EC" id="1.1.5.3" evidence="4 11"/>
<comment type="catalytic activity">
    <reaction evidence="10 11">
        <text>a quinone + sn-glycerol 3-phosphate = dihydroxyacetone phosphate + a quinol</text>
        <dbReference type="Rhea" id="RHEA:18977"/>
        <dbReference type="ChEBI" id="CHEBI:24646"/>
        <dbReference type="ChEBI" id="CHEBI:57597"/>
        <dbReference type="ChEBI" id="CHEBI:57642"/>
        <dbReference type="ChEBI" id="CHEBI:132124"/>
        <dbReference type="EC" id="1.1.5.3"/>
    </reaction>
</comment>
<keyword evidence="8" id="KW-0274">FAD</keyword>
<dbReference type="GO" id="GO:0004368">
    <property type="term" value="F:glycerol-3-phosphate dehydrogenase (quinone) activity"/>
    <property type="evidence" value="ECO:0007669"/>
    <property type="project" value="UniProtKB-EC"/>
</dbReference>
<sequence length="569" mass="61111">MHDHLDKEQAVSVSLDPTYRAAAIAALGDREIDVLVIGGGVTGAGAALDAASRGLSVTLVEARDFAAGTSSRSSKLIHGGLRYLEQLDFALVREALKERGLLLNTLAPHLVHPVPFLFPLRHRVWERAYIGAGVALYDTLGGARAVPMHKHLTRSGALELAPALREDAMTGAIRYYDAQVDDARHTMMIARTAAEHGATVLTRTKVTGLVRDGEQVVGAHVVDLETGAAHTIRARSVISATGVWTDDMIKMTGVDFPFHVQMSKGVHILVPRDRLDLRTGLIMRTEKSVLFVIPWAEHWIIGTTDTAWSLDKDHPTATAADVQYILDHVNALLREPLTRADIVGTYAGLRPLMTGASKETAKLSREHAVAEPVPGLFVIAGGKYTTYRVMAADVVDAVTARLGGDIPASGTARLPIVGAQGYAEMLAEAAELAASVGLPLEVVEHLLGRYGSLATDIFELIAADATLRQPIPGAPDYLAAEAVYAVTHEGALHLDDLLTRRTRISIEVPDRGLAAAPEIARLIAPLLGWDDERTNAEINRYFDRVHAELAANEAGDDESANSARLVAVR</sequence>
<dbReference type="PANTHER" id="PTHR11985:SF31">
    <property type="entry name" value="GLYCEROL-3-PHOSPHATE DEHYDROGENASE 2"/>
    <property type="match status" value="1"/>
</dbReference>
<dbReference type="InterPro" id="IPR031656">
    <property type="entry name" value="DAO_C"/>
</dbReference>
<keyword evidence="7" id="KW-0319">Glycerol metabolism</keyword>
<keyword evidence="5" id="KW-0963">Cytoplasm</keyword>
<accession>A0A317NQH9</accession>
<proteinExistence type="inferred from homology"/>
<dbReference type="GO" id="GO:0009331">
    <property type="term" value="C:glycerol-3-phosphate dehydrogenase (FAD) complex"/>
    <property type="evidence" value="ECO:0007669"/>
    <property type="project" value="UniProtKB-UniRule"/>
</dbReference>
<evidence type="ECO:0000313" key="14">
    <source>
        <dbReference type="EMBL" id="PWV77559.1"/>
    </source>
</evidence>
<dbReference type="InterPro" id="IPR006076">
    <property type="entry name" value="FAD-dep_OxRdtase"/>
</dbReference>
<dbReference type="InterPro" id="IPR036188">
    <property type="entry name" value="FAD/NAD-bd_sf"/>
</dbReference>
<dbReference type="PROSITE" id="PS00978">
    <property type="entry name" value="FAD_G3PDH_2"/>
    <property type="match status" value="1"/>
</dbReference>
<evidence type="ECO:0000256" key="5">
    <source>
        <dbReference type="ARBA" id="ARBA00022490"/>
    </source>
</evidence>
<comment type="similarity">
    <text evidence="3 11">Belongs to the FAD-dependent glycerol-3-phosphate dehydrogenase family.</text>
</comment>
<reference evidence="14 15" key="1">
    <citation type="submission" date="2018-05" db="EMBL/GenBank/DDBJ databases">
        <title>Genomic Encyclopedia of Type Strains, Phase IV (KMG-IV): sequencing the most valuable type-strain genomes for metagenomic binning, comparative biology and taxonomic classification.</title>
        <authorList>
            <person name="Goeker M."/>
        </authorList>
    </citation>
    <scope>NUCLEOTIDE SEQUENCE [LARGE SCALE GENOMIC DNA]</scope>
    <source>
        <strain evidence="14 15">DSM 44717</strain>
    </source>
</reference>
<dbReference type="PRINTS" id="PR01001">
    <property type="entry name" value="FADG3PDH"/>
</dbReference>
<dbReference type="SUPFAM" id="SSF54373">
    <property type="entry name" value="FAD-linked reductases, C-terminal domain"/>
    <property type="match status" value="1"/>
</dbReference>
<evidence type="ECO:0000256" key="9">
    <source>
        <dbReference type="ARBA" id="ARBA00023002"/>
    </source>
</evidence>
<dbReference type="InterPro" id="IPR000447">
    <property type="entry name" value="G3P_DH_FAD-dep"/>
</dbReference>
<evidence type="ECO:0000259" key="12">
    <source>
        <dbReference type="Pfam" id="PF01266"/>
    </source>
</evidence>
<comment type="cofactor">
    <cofactor evidence="1 11">
        <name>FAD</name>
        <dbReference type="ChEBI" id="CHEBI:57692"/>
    </cofactor>
</comment>
<dbReference type="PROSITE" id="PS00977">
    <property type="entry name" value="FAD_G3PDH_1"/>
    <property type="match status" value="1"/>
</dbReference>
<comment type="subcellular location">
    <subcellularLocation>
        <location evidence="2">Cytoplasm</location>
    </subcellularLocation>
</comment>
<comment type="caution">
    <text evidence="14">The sequence shown here is derived from an EMBL/GenBank/DDBJ whole genome shotgun (WGS) entry which is preliminary data.</text>
</comment>
<evidence type="ECO:0000256" key="6">
    <source>
        <dbReference type="ARBA" id="ARBA00022630"/>
    </source>
</evidence>
<keyword evidence="9 11" id="KW-0560">Oxidoreductase</keyword>
<dbReference type="EMBL" id="QGTL01000003">
    <property type="protein sequence ID" value="PWV77559.1"/>
    <property type="molecule type" value="Genomic_DNA"/>
</dbReference>
<dbReference type="GO" id="GO:0006071">
    <property type="term" value="P:glycerol metabolic process"/>
    <property type="evidence" value="ECO:0007669"/>
    <property type="project" value="UniProtKB-KW"/>
</dbReference>
<evidence type="ECO:0000256" key="3">
    <source>
        <dbReference type="ARBA" id="ARBA00007330"/>
    </source>
</evidence>
<dbReference type="Pfam" id="PF16901">
    <property type="entry name" value="DAO_C"/>
    <property type="match status" value="1"/>
</dbReference>
<keyword evidence="6 11" id="KW-0285">Flavoprotein</keyword>
<evidence type="ECO:0000256" key="4">
    <source>
        <dbReference type="ARBA" id="ARBA00013029"/>
    </source>
</evidence>
<evidence type="ECO:0000256" key="8">
    <source>
        <dbReference type="ARBA" id="ARBA00022827"/>
    </source>
</evidence>
<feature type="domain" description="FAD dependent oxidoreductase" evidence="12">
    <location>
        <begin position="33"/>
        <end position="382"/>
    </location>
</feature>
<evidence type="ECO:0000256" key="1">
    <source>
        <dbReference type="ARBA" id="ARBA00001974"/>
    </source>
</evidence>
<dbReference type="Gene3D" id="3.50.50.60">
    <property type="entry name" value="FAD/NAD(P)-binding domain"/>
    <property type="match status" value="1"/>
</dbReference>
<evidence type="ECO:0000259" key="13">
    <source>
        <dbReference type="Pfam" id="PF16901"/>
    </source>
</evidence>
<dbReference type="InterPro" id="IPR038299">
    <property type="entry name" value="DAO_C_sf"/>
</dbReference>
<dbReference type="PANTHER" id="PTHR11985">
    <property type="entry name" value="GLYCEROL-3-PHOSPHATE DEHYDROGENASE"/>
    <property type="match status" value="1"/>
</dbReference>
<evidence type="ECO:0000313" key="15">
    <source>
        <dbReference type="Proteomes" id="UP000246410"/>
    </source>
</evidence>
<dbReference type="Gene3D" id="1.10.8.870">
    <property type="entry name" value="Alpha-glycerophosphate oxidase, cap domain"/>
    <property type="match status" value="1"/>
</dbReference>
<feature type="domain" description="Alpha-glycerophosphate oxidase C-terminal" evidence="13">
    <location>
        <begin position="410"/>
        <end position="533"/>
    </location>
</feature>
<dbReference type="RefSeq" id="WP_373867080.1">
    <property type="nucleotide sequence ID" value="NZ_QGTL01000003.1"/>
</dbReference>
<dbReference type="FunFam" id="1.10.8.870:FF:000003">
    <property type="entry name" value="Glycerol-3-phosphate dehydrogenase"/>
    <property type="match status" value="1"/>
</dbReference>
<keyword evidence="15" id="KW-1185">Reference proteome</keyword>
<evidence type="ECO:0000256" key="10">
    <source>
        <dbReference type="ARBA" id="ARBA00049055"/>
    </source>
</evidence>
<evidence type="ECO:0000256" key="2">
    <source>
        <dbReference type="ARBA" id="ARBA00004496"/>
    </source>
</evidence>
<evidence type="ECO:0000256" key="7">
    <source>
        <dbReference type="ARBA" id="ARBA00022798"/>
    </source>
</evidence>
<evidence type="ECO:0000256" key="11">
    <source>
        <dbReference type="RuleBase" id="RU361217"/>
    </source>
</evidence>
<dbReference type="Gene3D" id="3.30.9.10">
    <property type="entry name" value="D-Amino Acid Oxidase, subunit A, domain 2"/>
    <property type="match status" value="1"/>
</dbReference>
<gene>
    <name evidence="14" type="ORF">DFR69_103157</name>
</gene>